<accession>A0A9D2BHT9</accession>
<sequence length="387" mass="41277">MTVHFLDVGQGLSIFVQSEGQNLIYDGGDRDTSSFVVAYLKEHGVTMLDYLISSHYDSDHVYGLIGCLNAFEVKNVISSDYVHDSETYDSFVDAVEQKGLTMQHPAVGTEFEFGAGSFTILASAETDGDDSNNHSVVIRLVNGENSFLFTGDAESESESRMCSSGLDLSCDVLVPGHHGSATATSWEFLQAATPEYAVISCGEGNPYGHPDKDTMDKLEAMEVRVFRTDQQGTIVAASDGAAIRWNQEPCDDYTPGEPSDTGTQPQNEEPQTGSAEASSGQDSQPSGQSTQAADLPSGQEQPAETQPAQQSVPQTPVVTETPAAAPSPAAETSVGTTPASEEQVWVSATGSKYHKIPDCGNMNPDKARQMTRSEAETLGLGPCKKCY</sequence>
<reference evidence="3" key="2">
    <citation type="submission" date="2021-04" db="EMBL/GenBank/DDBJ databases">
        <authorList>
            <person name="Gilroy R."/>
        </authorList>
    </citation>
    <scope>NUCLEOTIDE SEQUENCE</scope>
    <source>
        <strain evidence="3">CHK183-1962</strain>
    </source>
</reference>
<dbReference type="SUPFAM" id="SSF56281">
    <property type="entry name" value="Metallo-hydrolase/oxidoreductase"/>
    <property type="match status" value="1"/>
</dbReference>
<feature type="region of interest" description="Disordered" evidence="1">
    <location>
        <begin position="237"/>
        <end position="378"/>
    </location>
</feature>
<dbReference type="PANTHER" id="PTHR30619">
    <property type="entry name" value="DNA INTERNALIZATION/COMPETENCE PROTEIN COMEC/REC2"/>
    <property type="match status" value="1"/>
</dbReference>
<gene>
    <name evidence="3" type="ORF">H9734_05890</name>
</gene>
<dbReference type="AlphaFoldDB" id="A0A9D2BHT9"/>
<dbReference type="Pfam" id="PF00753">
    <property type="entry name" value="Lactamase_B"/>
    <property type="match status" value="1"/>
</dbReference>
<proteinExistence type="predicted"/>
<protein>
    <submittedName>
        <fullName evidence="3">MBL fold metallo-hydrolase</fullName>
    </submittedName>
</protein>
<feature type="compositionally biased region" description="Basic and acidic residues" evidence="1">
    <location>
        <begin position="365"/>
        <end position="375"/>
    </location>
</feature>
<feature type="domain" description="Metallo-beta-lactamase" evidence="2">
    <location>
        <begin position="10"/>
        <end position="203"/>
    </location>
</feature>
<dbReference type="InterPro" id="IPR036866">
    <property type="entry name" value="RibonucZ/Hydroxyglut_hydro"/>
</dbReference>
<name>A0A9D2BHT9_9FIRM</name>
<feature type="compositionally biased region" description="Low complexity" evidence="1">
    <location>
        <begin position="299"/>
        <end position="334"/>
    </location>
</feature>
<feature type="compositionally biased region" description="Polar residues" evidence="1">
    <location>
        <begin position="335"/>
        <end position="350"/>
    </location>
</feature>
<feature type="compositionally biased region" description="Low complexity" evidence="1">
    <location>
        <begin position="278"/>
        <end position="291"/>
    </location>
</feature>
<evidence type="ECO:0000259" key="2">
    <source>
        <dbReference type="SMART" id="SM00849"/>
    </source>
</evidence>
<evidence type="ECO:0000256" key="1">
    <source>
        <dbReference type="SAM" id="MobiDB-lite"/>
    </source>
</evidence>
<dbReference type="InterPro" id="IPR035681">
    <property type="entry name" value="ComA-like_MBL"/>
</dbReference>
<dbReference type="Proteomes" id="UP000886890">
    <property type="component" value="Unassembled WGS sequence"/>
</dbReference>
<evidence type="ECO:0000313" key="3">
    <source>
        <dbReference type="EMBL" id="HIX77110.1"/>
    </source>
</evidence>
<dbReference type="InterPro" id="IPR052159">
    <property type="entry name" value="Competence_DNA_uptake"/>
</dbReference>
<reference evidence="3" key="1">
    <citation type="journal article" date="2021" name="PeerJ">
        <title>Extensive microbial diversity within the chicken gut microbiome revealed by metagenomics and culture.</title>
        <authorList>
            <person name="Gilroy R."/>
            <person name="Ravi A."/>
            <person name="Getino M."/>
            <person name="Pursley I."/>
            <person name="Horton D.L."/>
            <person name="Alikhan N.F."/>
            <person name="Baker D."/>
            <person name="Gharbi K."/>
            <person name="Hall N."/>
            <person name="Watson M."/>
            <person name="Adriaenssens E.M."/>
            <person name="Foster-Nyarko E."/>
            <person name="Jarju S."/>
            <person name="Secka A."/>
            <person name="Antonio M."/>
            <person name="Oren A."/>
            <person name="Chaudhuri R.R."/>
            <person name="La Ragione R."/>
            <person name="Hildebrand F."/>
            <person name="Pallen M.J."/>
        </authorList>
    </citation>
    <scope>NUCLEOTIDE SEQUENCE</scope>
    <source>
        <strain evidence="3">CHK183-1962</strain>
    </source>
</reference>
<comment type="caution">
    <text evidence="3">The sequence shown here is derived from an EMBL/GenBank/DDBJ whole genome shotgun (WGS) entry which is preliminary data.</text>
</comment>
<evidence type="ECO:0000313" key="4">
    <source>
        <dbReference type="Proteomes" id="UP000886890"/>
    </source>
</evidence>
<dbReference type="CDD" id="cd07731">
    <property type="entry name" value="ComA-like_MBL-fold"/>
    <property type="match status" value="1"/>
</dbReference>
<dbReference type="InterPro" id="IPR001279">
    <property type="entry name" value="Metallo-B-lactamas"/>
</dbReference>
<dbReference type="EMBL" id="DXEK01000096">
    <property type="protein sequence ID" value="HIX77110.1"/>
    <property type="molecule type" value="Genomic_DNA"/>
</dbReference>
<dbReference type="Gene3D" id="3.60.15.10">
    <property type="entry name" value="Ribonuclease Z/Hydroxyacylglutathione hydrolase-like"/>
    <property type="match status" value="1"/>
</dbReference>
<dbReference type="PANTHER" id="PTHR30619:SF1">
    <property type="entry name" value="RECOMBINATION PROTEIN 2"/>
    <property type="match status" value="1"/>
</dbReference>
<dbReference type="SMART" id="SM00849">
    <property type="entry name" value="Lactamase_B"/>
    <property type="match status" value="1"/>
</dbReference>
<organism evidence="3 4">
    <name type="scientific">Candidatus Fusicatenibacter merdavium</name>
    <dbReference type="NCBI Taxonomy" id="2838600"/>
    <lineage>
        <taxon>Bacteria</taxon>
        <taxon>Bacillati</taxon>
        <taxon>Bacillota</taxon>
        <taxon>Clostridia</taxon>
        <taxon>Lachnospirales</taxon>
        <taxon>Lachnospiraceae</taxon>
        <taxon>Fusicatenibacter</taxon>
    </lineage>
</organism>
<feature type="compositionally biased region" description="Polar residues" evidence="1">
    <location>
        <begin position="260"/>
        <end position="277"/>
    </location>
</feature>